<evidence type="ECO:0000313" key="1">
    <source>
        <dbReference type="EMBL" id="CAB3759922.1"/>
    </source>
</evidence>
<gene>
    <name evidence="1" type="ORF">LMG29542_03706</name>
</gene>
<proteinExistence type="predicted"/>
<dbReference type="EMBL" id="CADIKH010000016">
    <property type="protein sequence ID" value="CAB3759922.1"/>
    <property type="molecule type" value="Genomic_DNA"/>
</dbReference>
<dbReference type="AlphaFoldDB" id="A0A6J5E4A9"/>
<accession>A0A6J5E4A9</accession>
<keyword evidence="2" id="KW-1185">Reference proteome</keyword>
<protein>
    <submittedName>
        <fullName evidence="1">Uncharacterized protein</fullName>
    </submittedName>
</protein>
<dbReference type="Proteomes" id="UP000494363">
    <property type="component" value="Unassembled WGS sequence"/>
</dbReference>
<sequence>MTALLETIGSLAILASIAANLSTLRRKLRRR</sequence>
<organism evidence="1 2">
    <name type="scientific">Paraburkholderia humisilvae</name>
    <dbReference type="NCBI Taxonomy" id="627669"/>
    <lineage>
        <taxon>Bacteria</taxon>
        <taxon>Pseudomonadati</taxon>
        <taxon>Pseudomonadota</taxon>
        <taxon>Betaproteobacteria</taxon>
        <taxon>Burkholderiales</taxon>
        <taxon>Burkholderiaceae</taxon>
        <taxon>Paraburkholderia</taxon>
    </lineage>
</organism>
<reference evidence="1 2" key="1">
    <citation type="submission" date="2020-04" db="EMBL/GenBank/DDBJ databases">
        <authorList>
            <person name="De Canck E."/>
        </authorList>
    </citation>
    <scope>NUCLEOTIDE SEQUENCE [LARGE SCALE GENOMIC DNA]</scope>
    <source>
        <strain evidence="1 2">LMG 29542</strain>
    </source>
</reference>
<name>A0A6J5E4A9_9BURK</name>
<evidence type="ECO:0000313" key="2">
    <source>
        <dbReference type="Proteomes" id="UP000494363"/>
    </source>
</evidence>